<reference evidence="2" key="1">
    <citation type="submission" date="2021-02" db="EMBL/GenBank/DDBJ databases">
        <authorList>
            <person name="Dougan E. K."/>
            <person name="Rhodes N."/>
            <person name="Thang M."/>
            <person name="Chan C."/>
        </authorList>
    </citation>
    <scope>NUCLEOTIDE SEQUENCE</scope>
</reference>
<dbReference type="Proteomes" id="UP000626109">
    <property type="component" value="Unassembled WGS sequence"/>
</dbReference>
<sequence>MNSFYRYVDHKGDTITRALIEEPTPWNWGKCASNQFEMCNKIFVTLRQAGHQGTAIEHYCFDRAVHTAMTKLFFASHQISAKHRRLLQDGSNAEEDFIEDLTEWKIDTPCAAHDAQNSFKWALWEEDYSKENLKDAHISIQSLRNSMNILQGHVGRWVANIISFIPDRTFAVVDEMRAVWDTPVRNDAETVELVSVILQIRFNCIAQRLEIAESARSLPDLIGAIVSTLMSVWQFRQFTDSRWLTVGDAGRTIAAGLLTGLDSLVDEIKCAPHVSLFHLGGLAGDVKGFLIEASIVSRPMDAVLALLMEDGRVAQRYEELTELVQEEMRWMINLPGLVWNLVGELVSRGGAQLRSRCLRAGHESVAQFSKRVLDVVACRPWSLCRGDVDAKVDELAAEEEPPVTDDVSRKIWQLCRMGFSKVQIRKGVALLSNSPWTTLPTEQFHGSAASLMRLRPECSASTLRCRAFIISLSRLMPRPSAEEKSVAALQKKLEALQRRQPEKAGGRHLYLKDIMDLAREKTNRFGAHKANWQKQIFKRHASIWAGAASRHPDANRGGSDRAGAATIPSS</sequence>
<dbReference type="AlphaFoldDB" id="A0A813K930"/>
<protein>
    <submittedName>
        <fullName evidence="2">Uncharacterized protein</fullName>
    </submittedName>
</protein>
<evidence type="ECO:0000256" key="1">
    <source>
        <dbReference type="SAM" id="MobiDB-lite"/>
    </source>
</evidence>
<accession>A0A813K930</accession>
<evidence type="ECO:0000313" key="3">
    <source>
        <dbReference type="Proteomes" id="UP000626109"/>
    </source>
</evidence>
<name>A0A813K930_POLGL</name>
<gene>
    <name evidence="2" type="ORF">PGLA2088_LOCUS30164</name>
</gene>
<comment type="caution">
    <text evidence="2">The sequence shown here is derived from an EMBL/GenBank/DDBJ whole genome shotgun (WGS) entry which is preliminary data.</text>
</comment>
<organism evidence="2 3">
    <name type="scientific">Polarella glacialis</name>
    <name type="common">Dinoflagellate</name>
    <dbReference type="NCBI Taxonomy" id="89957"/>
    <lineage>
        <taxon>Eukaryota</taxon>
        <taxon>Sar</taxon>
        <taxon>Alveolata</taxon>
        <taxon>Dinophyceae</taxon>
        <taxon>Suessiales</taxon>
        <taxon>Suessiaceae</taxon>
        <taxon>Polarella</taxon>
    </lineage>
</organism>
<evidence type="ECO:0000313" key="2">
    <source>
        <dbReference type="EMBL" id="CAE8697185.1"/>
    </source>
</evidence>
<feature type="region of interest" description="Disordered" evidence="1">
    <location>
        <begin position="547"/>
        <end position="570"/>
    </location>
</feature>
<dbReference type="EMBL" id="CAJNNW010028668">
    <property type="protein sequence ID" value="CAE8697185.1"/>
    <property type="molecule type" value="Genomic_DNA"/>
</dbReference>
<proteinExistence type="predicted"/>